<dbReference type="GO" id="GO:0008171">
    <property type="term" value="F:O-methyltransferase activity"/>
    <property type="evidence" value="ECO:0007669"/>
    <property type="project" value="InterPro"/>
</dbReference>
<dbReference type="PROSITE" id="PS51683">
    <property type="entry name" value="SAM_OMT_II"/>
    <property type="match status" value="1"/>
</dbReference>
<dbReference type="RefSeq" id="WP_197008964.1">
    <property type="nucleotide sequence ID" value="NZ_BAABES010000014.1"/>
</dbReference>
<keyword evidence="1 7" id="KW-0489">Methyltransferase</keyword>
<accession>A0A931GG29</accession>
<evidence type="ECO:0000256" key="4">
    <source>
        <dbReference type="PIRSR" id="PIRSR005739-1"/>
    </source>
</evidence>
<protein>
    <submittedName>
        <fullName evidence="7">SAM-dependent methyltransferase</fullName>
    </submittedName>
</protein>
<dbReference type="Gene3D" id="1.10.10.10">
    <property type="entry name" value="Winged helix-like DNA-binding domain superfamily/Winged helix DNA-binding domain"/>
    <property type="match status" value="1"/>
</dbReference>
<evidence type="ECO:0000256" key="3">
    <source>
        <dbReference type="ARBA" id="ARBA00022691"/>
    </source>
</evidence>
<dbReference type="AlphaFoldDB" id="A0A931GG29"/>
<evidence type="ECO:0000259" key="6">
    <source>
        <dbReference type="Pfam" id="PF08100"/>
    </source>
</evidence>
<dbReference type="GO" id="GO:0032259">
    <property type="term" value="P:methylation"/>
    <property type="evidence" value="ECO:0007669"/>
    <property type="project" value="UniProtKB-KW"/>
</dbReference>
<evidence type="ECO:0000313" key="7">
    <source>
        <dbReference type="EMBL" id="MBG6085895.1"/>
    </source>
</evidence>
<dbReference type="PANTHER" id="PTHR43712">
    <property type="entry name" value="PUTATIVE (AFU_ORTHOLOGUE AFUA_4G14580)-RELATED"/>
    <property type="match status" value="1"/>
</dbReference>
<dbReference type="PANTHER" id="PTHR43712:SF2">
    <property type="entry name" value="O-METHYLTRANSFERASE CICE"/>
    <property type="match status" value="1"/>
</dbReference>
<dbReference type="InterPro" id="IPR012967">
    <property type="entry name" value="COMT_dimerisation"/>
</dbReference>
<dbReference type="EMBL" id="JADOUA010000001">
    <property type="protein sequence ID" value="MBG6085895.1"/>
    <property type="molecule type" value="Genomic_DNA"/>
</dbReference>
<dbReference type="SUPFAM" id="SSF46785">
    <property type="entry name" value="Winged helix' DNA-binding domain"/>
    <property type="match status" value="1"/>
</dbReference>
<name>A0A931GG29_9ACTN</name>
<feature type="active site" description="Proton acceptor" evidence="4">
    <location>
        <position position="265"/>
    </location>
</feature>
<feature type="domain" description="O-methyltransferase dimerisation" evidence="6">
    <location>
        <begin position="28"/>
        <end position="107"/>
    </location>
</feature>
<dbReference type="Pfam" id="PF00891">
    <property type="entry name" value="Methyltransf_2"/>
    <property type="match status" value="1"/>
</dbReference>
<dbReference type="Pfam" id="PF08100">
    <property type="entry name" value="Dimerisation"/>
    <property type="match status" value="1"/>
</dbReference>
<dbReference type="GO" id="GO:0046983">
    <property type="term" value="F:protein dimerization activity"/>
    <property type="evidence" value="ECO:0007669"/>
    <property type="project" value="InterPro"/>
</dbReference>
<dbReference type="InterPro" id="IPR029063">
    <property type="entry name" value="SAM-dependent_MTases_sf"/>
</dbReference>
<reference evidence="7" key="1">
    <citation type="submission" date="2020-11" db="EMBL/GenBank/DDBJ databases">
        <title>Sequencing the genomes of 1000 actinobacteria strains.</title>
        <authorList>
            <person name="Klenk H.-P."/>
        </authorList>
    </citation>
    <scope>NUCLEOTIDE SEQUENCE</scope>
    <source>
        <strain evidence="7">DSM 43175</strain>
    </source>
</reference>
<dbReference type="Proteomes" id="UP000614047">
    <property type="component" value="Unassembled WGS sequence"/>
</dbReference>
<gene>
    <name evidence="7" type="ORF">IW256_000008</name>
</gene>
<feature type="domain" description="O-methyltransferase C-terminal" evidence="5">
    <location>
        <begin position="133"/>
        <end position="334"/>
    </location>
</feature>
<evidence type="ECO:0000256" key="1">
    <source>
        <dbReference type="ARBA" id="ARBA00022603"/>
    </source>
</evidence>
<keyword evidence="3" id="KW-0949">S-adenosyl-L-methionine</keyword>
<sequence length="356" mass="38434">MGETAPATETPARGKDVVDGDDPRAIIWEVLRGQWRFSALYAFVELDLAGWLRDGPLTVEALAGRCGADRVALSRLLRTAAALGVVRSVPAGEGPAAYALTPAGETLRGDVQRSMRSVVIPQGAPDFLEAMGSLADAVRNGKSPFAARFGSMYGYLERHPEARHHFDAHMSTRSRSIAEAFVARYDFSGIGTIADLGGGVGTVLAAILKANPGMRSILFELEPVIAGAGEFLRAQGVADRCELVAGDFFSSVPVADAYVLSNIVHNWDDDDALLILRNMRATMPAHGRALLLDILLPEDDRPHLGKELDMRMLALYDGARERGKQEYFALLGRADLRPSRVVELPYALSLIEVLPA</sequence>
<dbReference type="Gene3D" id="3.40.50.150">
    <property type="entry name" value="Vaccinia Virus protein VP39"/>
    <property type="match status" value="1"/>
</dbReference>
<dbReference type="SUPFAM" id="SSF53335">
    <property type="entry name" value="S-adenosyl-L-methionine-dependent methyltransferases"/>
    <property type="match status" value="1"/>
</dbReference>
<dbReference type="InterPro" id="IPR036390">
    <property type="entry name" value="WH_DNA-bd_sf"/>
</dbReference>
<evidence type="ECO:0000313" key="8">
    <source>
        <dbReference type="Proteomes" id="UP000614047"/>
    </source>
</evidence>
<keyword evidence="2" id="KW-0808">Transferase</keyword>
<comment type="caution">
    <text evidence="7">The sequence shown here is derived from an EMBL/GenBank/DDBJ whole genome shotgun (WGS) entry which is preliminary data.</text>
</comment>
<dbReference type="InterPro" id="IPR036388">
    <property type="entry name" value="WH-like_DNA-bd_sf"/>
</dbReference>
<dbReference type="InterPro" id="IPR001077">
    <property type="entry name" value="COMT_C"/>
</dbReference>
<dbReference type="PIRSF" id="PIRSF005739">
    <property type="entry name" value="O-mtase"/>
    <property type="match status" value="1"/>
</dbReference>
<evidence type="ECO:0000259" key="5">
    <source>
        <dbReference type="Pfam" id="PF00891"/>
    </source>
</evidence>
<organism evidence="7 8">
    <name type="scientific">Actinomadura viridis</name>
    <dbReference type="NCBI Taxonomy" id="58110"/>
    <lineage>
        <taxon>Bacteria</taxon>
        <taxon>Bacillati</taxon>
        <taxon>Actinomycetota</taxon>
        <taxon>Actinomycetes</taxon>
        <taxon>Streptosporangiales</taxon>
        <taxon>Thermomonosporaceae</taxon>
        <taxon>Actinomadura</taxon>
    </lineage>
</organism>
<dbReference type="InterPro" id="IPR016461">
    <property type="entry name" value="COMT-like"/>
</dbReference>
<evidence type="ECO:0000256" key="2">
    <source>
        <dbReference type="ARBA" id="ARBA00022679"/>
    </source>
</evidence>
<dbReference type="CDD" id="cd02440">
    <property type="entry name" value="AdoMet_MTases"/>
    <property type="match status" value="1"/>
</dbReference>
<proteinExistence type="predicted"/>
<dbReference type="Gene3D" id="1.10.287.1350">
    <property type="match status" value="1"/>
</dbReference>
<keyword evidence="8" id="KW-1185">Reference proteome</keyword>